<dbReference type="EMBL" id="ML977319">
    <property type="protein sequence ID" value="KAF2117088.1"/>
    <property type="molecule type" value="Genomic_DNA"/>
</dbReference>
<dbReference type="GO" id="GO:0005634">
    <property type="term" value="C:nucleus"/>
    <property type="evidence" value="ECO:0007669"/>
    <property type="project" value="TreeGrafter"/>
</dbReference>
<gene>
    <name evidence="2" type="ORF">BDV96DRAFT_657137</name>
</gene>
<proteinExistence type="predicted"/>
<dbReference type="InterPro" id="IPR012337">
    <property type="entry name" value="RNaseH-like_sf"/>
</dbReference>
<evidence type="ECO:0000259" key="1">
    <source>
        <dbReference type="Pfam" id="PF21762"/>
    </source>
</evidence>
<dbReference type="InterPro" id="IPR048519">
    <property type="entry name" value="Gfd2/YDR514C-like_C"/>
</dbReference>
<dbReference type="PANTHER" id="PTHR28083:SF1">
    <property type="entry name" value="GOOD FOR FULL DBP5 ACTIVITY PROTEIN 2"/>
    <property type="match status" value="1"/>
</dbReference>
<reference evidence="2" key="1">
    <citation type="journal article" date="2020" name="Stud. Mycol.">
        <title>101 Dothideomycetes genomes: a test case for predicting lifestyles and emergence of pathogens.</title>
        <authorList>
            <person name="Haridas S."/>
            <person name="Albert R."/>
            <person name="Binder M."/>
            <person name="Bloem J."/>
            <person name="Labutti K."/>
            <person name="Salamov A."/>
            <person name="Andreopoulos B."/>
            <person name="Baker S."/>
            <person name="Barry K."/>
            <person name="Bills G."/>
            <person name="Bluhm B."/>
            <person name="Cannon C."/>
            <person name="Castanera R."/>
            <person name="Culley D."/>
            <person name="Daum C."/>
            <person name="Ezra D."/>
            <person name="Gonzalez J."/>
            <person name="Henrissat B."/>
            <person name="Kuo A."/>
            <person name="Liang C."/>
            <person name="Lipzen A."/>
            <person name="Lutzoni F."/>
            <person name="Magnuson J."/>
            <person name="Mondo S."/>
            <person name="Nolan M."/>
            <person name="Ohm R."/>
            <person name="Pangilinan J."/>
            <person name="Park H.-J."/>
            <person name="Ramirez L."/>
            <person name="Alfaro M."/>
            <person name="Sun H."/>
            <person name="Tritt A."/>
            <person name="Yoshinaga Y."/>
            <person name="Zwiers L.-H."/>
            <person name="Turgeon B."/>
            <person name="Goodwin S."/>
            <person name="Spatafora J."/>
            <person name="Crous P."/>
            <person name="Grigoriev I."/>
        </authorList>
    </citation>
    <scope>NUCLEOTIDE SEQUENCE</scope>
    <source>
        <strain evidence="2">CBS 627.86</strain>
    </source>
</reference>
<dbReference type="InterPro" id="IPR040151">
    <property type="entry name" value="Gfd2/YDR514C-like"/>
</dbReference>
<keyword evidence="3" id="KW-1185">Reference proteome</keyword>
<accession>A0A6A5ZFF7</accession>
<feature type="domain" description="Gfd2/YDR514C-like C-terminal" evidence="1">
    <location>
        <begin position="61"/>
        <end position="250"/>
    </location>
</feature>
<organism evidence="2 3">
    <name type="scientific">Lophiotrema nucula</name>
    <dbReference type="NCBI Taxonomy" id="690887"/>
    <lineage>
        <taxon>Eukaryota</taxon>
        <taxon>Fungi</taxon>
        <taxon>Dikarya</taxon>
        <taxon>Ascomycota</taxon>
        <taxon>Pezizomycotina</taxon>
        <taxon>Dothideomycetes</taxon>
        <taxon>Pleosporomycetidae</taxon>
        <taxon>Pleosporales</taxon>
        <taxon>Lophiotremataceae</taxon>
        <taxon>Lophiotrema</taxon>
    </lineage>
</organism>
<name>A0A6A5ZFF7_9PLEO</name>
<sequence>MSARDLSHSQDTNYGDQPYTAYDELRSFFEQIDDLTMIRHCLGSYIYDAPPLAQHVITNVIDTEIYDKNGKQRLTELGIVPFDSRDMGRLAELGEHGENYLRNLYYYHYRLAENAHLGFKKTREGKPATNRFGQTRFVTEQQARLLLENTFAWDIDPQRPELGKCPVVLIGHGIHIDIQRLQKALGTDIYGLETMVRIIDIQNLACISGLNPGDANIGLKTLSLRCGFAYRDPNTACNDAAYTAIAAVMMGLEYVLYANEPPLPSKTPQAVLDELEAHSQSMTANGWGTTTFCTRCDSTAHTVDQCRVPVFCNICAARGRGRVAHSHRTAKCFHC</sequence>
<protein>
    <recommendedName>
        <fullName evidence="1">Gfd2/YDR514C-like C-terminal domain-containing protein</fullName>
    </recommendedName>
</protein>
<dbReference type="Proteomes" id="UP000799770">
    <property type="component" value="Unassembled WGS sequence"/>
</dbReference>
<dbReference type="SUPFAM" id="SSF53098">
    <property type="entry name" value="Ribonuclease H-like"/>
    <property type="match status" value="1"/>
</dbReference>
<evidence type="ECO:0000313" key="3">
    <source>
        <dbReference type="Proteomes" id="UP000799770"/>
    </source>
</evidence>
<evidence type="ECO:0000313" key="2">
    <source>
        <dbReference type="EMBL" id="KAF2117088.1"/>
    </source>
</evidence>
<dbReference type="OrthoDB" id="5953249at2759"/>
<dbReference type="PANTHER" id="PTHR28083">
    <property type="entry name" value="GOOD FOR FULL DBP5 ACTIVITY PROTEIN 2"/>
    <property type="match status" value="1"/>
</dbReference>
<dbReference type="AlphaFoldDB" id="A0A6A5ZFF7"/>
<dbReference type="Pfam" id="PF21762">
    <property type="entry name" value="DEDDh_C"/>
    <property type="match status" value="1"/>
</dbReference>